<organism evidence="2 3">
    <name type="scientific">Mycobacterium ulcerans str. Harvey</name>
    <dbReference type="NCBI Taxonomy" id="1299332"/>
    <lineage>
        <taxon>Bacteria</taxon>
        <taxon>Bacillati</taxon>
        <taxon>Actinomycetota</taxon>
        <taxon>Actinomycetes</taxon>
        <taxon>Mycobacteriales</taxon>
        <taxon>Mycobacteriaceae</taxon>
        <taxon>Mycobacterium</taxon>
        <taxon>Mycobacterium ulcerans group</taxon>
    </lineage>
</organism>
<name>A0ABN0RAX5_MYCUL</name>
<protein>
    <submittedName>
        <fullName evidence="2">Type I polyketide synthase domain protein</fullName>
    </submittedName>
</protein>
<evidence type="ECO:0000256" key="1">
    <source>
        <dbReference type="SAM" id="MobiDB-lite"/>
    </source>
</evidence>
<keyword evidence="3" id="KW-1185">Reference proteome</keyword>
<evidence type="ECO:0000313" key="2">
    <source>
        <dbReference type="EMBL" id="EUA94283.1"/>
    </source>
</evidence>
<evidence type="ECO:0000313" key="3">
    <source>
        <dbReference type="Proteomes" id="UP000020681"/>
    </source>
</evidence>
<dbReference type="Proteomes" id="UP000020681">
    <property type="component" value="Unassembled WGS sequence"/>
</dbReference>
<gene>
    <name evidence="2" type="ORF">I551_8446</name>
</gene>
<comment type="caution">
    <text evidence="2">The sequence shown here is derived from an EMBL/GenBank/DDBJ whole genome shotgun (WGS) entry which is preliminary data.</text>
</comment>
<proteinExistence type="predicted"/>
<accession>A0ABN0RAX5</accession>
<dbReference type="EMBL" id="JAOL01000002">
    <property type="protein sequence ID" value="EUA94283.1"/>
    <property type="molecule type" value="Genomic_DNA"/>
</dbReference>
<sequence>MQSVFDGRSTQTVNLPTYAFQRQRFWLDANRIGQGDPASQHRPRTLNPFLGGGRAGRR</sequence>
<reference evidence="2 3" key="1">
    <citation type="submission" date="2014-01" db="EMBL/GenBank/DDBJ databases">
        <authorList>
            <person name="Dobos K."/>
            <person name="Lenaerts A."/>
            <person name="Ordway D."/>
            <person name="DeGroote M.A."/>
            <person name="Parker T."/>
            <person name="Sizemore C."/>
            <person name="Tallon L.J."/>
            <person name="Sadzewicz L.K."/>
            <person name="Sengamalay N."/>
            <person name="Fraser C.M."/>
            <person name="Hine E."/>
            <person name="Shefchek K.A."/>
            <person name="Das S.P."/>
            <person name="Tettelin H."/>
        </authorList>
    </citation>
    <scope>NUCLEOTIDE SEQUENCE [LARGE SCALE GENOMIC DNA]</scope>
    <source>
        <strain evidence="2 3">Harvey</strain>
    </source>
</reference>
<feature type="region of interest" description="Disordered" evidence="1">
    <location>
        <begin position="32"/>
        <end position="58"/>
    </location>
</feature>
<dbReference type="Gene3D" id="3.30.70.3290">
    <property type="match status" value="1"/>
</dbReference>